<accession>V9FDS3</accession>
<keyword evidence="2" id="KW-1185">Reference proteome</keyword>
<comment type="caution">
    <text evidence="1">The sequence shown here is derived from an EMBL/GenBank/DDBJ whole genome shotgun (WGS) entry which is preliminary data.</text>
</comment>
<gene>
    <name evidence="1" type="ORF">F443_07110</name>
</gene>
<sequence length="64" mass="7246">MERKWVHPIIGKATDTACYRKSIDFDSNSICPLSYSKGGDDFFDVVATDVFYSVKLNHAVRKAM</sequence>
<dbReference type="HOGENOM" id="CLU_2872501_0_0_1"/>
<dbReference type="AlphaFoldDB" id="V9FDS3"/>
<reference evidence="1 2" key="1">
    <citation type="submission" date="2013-11" db="EMBL/GenBank/DDBJ databases">
        <title>The Genome Sequence of Phytophthora parasitica P1569.</title>
        <authorList>
            <consortium name="The Broad Institute Genomics Platform"/>
            <person name="Russ C."/>
            <person name="Tyler B."/>
            <person name="Panabieres F."/>
            <person name="Shan W."/>
            <person name="Tripathy S."/>
            <person name="Grunwald N."/>
            <person name="Machado M."/>
            <person name="Johnson C.S."/>
            <person name="Arredondo F."/>
            <person name="Hong C."/>
            <person name="Coffey M."/>
            <person name="Young S.K."/>
            <person name="Zeng Q."/>
            <person name="Gargeya S."/>
            <person name="Fitzgerald M."/>
            <person name="Abouelleil A."/>
            <person name="Alvarado L."/>
            <person name="Chapman S.B."/>
            <person name="Gainer-Dewar J."/>
            <person name="Goldberg J."/>
            <person name="Griggs A."/>
            <person name="Gujja S."/>
            <person name="Hansen M."/>
            <person name="Howarth C."/>
            <person name="Imamovic A."/>
            <person name="Ireland A."/>
            <person name="Larimer J."/>
            <person name="McCowan C."/>
            <person name="Murphy C."/>
            <person name="Pearson M."/>
            <person name="Poon T.W."/>
            <person name="Priest M."/>
            <person name="Roberts A."/>
            <person name="Saif S."/>
            <person name="Shea T."/>
            <person name="Sykes S."/>
            <person name="Wortman J."/>
            <person name="Nusbaum C."/>
            <person name="Birren B."/>
        </authorList>
    </citation>
    <scope>NUCLEOTIDE SEQUENCE [LARGE SCALE GENOMIC DNA]</scope>
    <source>
        <strain evidence="1 2">P1569</strain>
    </source>
</reference>
<evidence type="ECO:0000313" key="2">
    <source>
        <dbReference type="Proteomes" id="UP000018721"/>
    </source>
</evidence>
<dbReference type="EMBL" id="ANIZ01001178">
    <property type="protein sequence ID" value="ETI48918.1"/>
    <property type="molecule type" value="Genomic_DNA"/>
</dbReference>
<name>V9FDS3_PHYNI</name>
<proteinExistence type="predicted"/>
<evidence type="ECO:0000313" key="1">
    <source>
        <dbReference type="EMBL" id="ETI48918.1"/>
    </source>
</evidence>
<protein>
    <submittedName>
        <fullName evidence="1">Uncharacterized protein</fullName>
    </submittedName>
</protein>
<dbReference type="Proteomes" id="UP000018721">
    <property type="component" value="Unassembled WGS sequence"/>
</dbReference>
<organism evidence="1 2">
    <name type="scientific">Phytophthora nicotianae P1569</name>
    <dbReference type="NCBI Taxonomy" id="1317065"/>
    <lineage>
        <taxon>Eukaryota</taxon>
        <taxon>Sar</taxon>
        <taxon>Stramenopiles</taxon>
        <taxon>Oomycota</taxon>
        <taxon>Peronosporomycetes</taxon>
        <taxon>Peronosporales</taxon>
        <taxon>Peronosporaceae</taxon>
        <taxon>Phytophthora</taxon>
    </lineage>
</organism>